<dbReference type="AlphaFoldDB" id="A0A1D1VKT2"/>
<dbReference type="Proteomes" id="UP000186922">
    <property type="component" value="Unassembled WGS sequence"/>
</dbReference>
<sequence>MENENYIPAEKVVIVPAEVNDDGDDYDRHSDHLSVSTTSTSAFASSTFSNSDYIPIGETEPVRIPSAHRRALRHENNDIRRDILHSLKTDIAAASAKLFVTLKLLPHSTITSKETLKDIHESSRQLHRLQERSNSVTFFGRHVLGCISEKSFQR</sequence>
<proteinExistence type="predicted"/>
<protein>
    <submittedName>
        <fullName evidence="1">Uncharacterized protein</fullName>
    </submittedName>
</protein>
<keyword evidence="2" id="KW-1185">Reference proteome</keyword>
<organism evidence="1 2">
    <name type="scientific">Ramazzottius varieornatus</name>
    <name type="common">Water bear</name>
    <name type="synonym">Tardigrade</name>
    <dbReference type="NCBI Taxonomy" id="947166"/>
    <lineage>
        <taxon>Eukaryota</taxon>
        <taxon>Metazoa</taxon>
        <taxon>Ecdysozoa</taxon>
        <taxon>Tardigrada</taxon>
        <taxon>Eutardigrada</taxon>
        <taxon>Parachela</taxon>
        <taxon>Hypsibioidea</taxon>
        <taxon>Ramazzottiidae</taxon>
        <taxon>Ramazzottius</taxon>
    </lineage>
</organism>
<comment type="caution">
    <text evidence="1">The sequence shown here is derived from an EMBL/GenBank/DDBJ whole genome shotgun (WGS) entry which is preliminary data.</text>
</comment>
<name>A0A1D1VKT2_RAMVA</name>
<accession>A0A1D1VKT2</accession>
<evidence type="ECO:0000313" key="2">
    <source>
        <dbReference type="Proteomes" id="UP000186922"/>
    </source>
</evidence>
<dbReference type="OrthoDB" id="10622579at2759"/>
<gene>
    <name evidence="1" type="primary">RvY_11545-1</name>
    <name evidence="1" type="synonym">RvY_11545.1</name>
    <name evidence="1" type="ORF">RvY_11545</name>
</gene>
<dbReference type="EMBL" id="BDGG01000006">
    <property type="protein sequence ID" value="GAV00743.1"/>
    <property type="molecule type" value="Genomic_DNA"/>
</dbReference>
<reference evidence="1 2" key="1">
    <citation type="journal article" date="2016" name="Nat. Commun.">
        <title>Extremotolerant tardigrade genome and improved radiotolerance of human cultured cells by tardigrade-unique protein.</title>
        <authorList>
            <person name="Hashimoto T."/>
            <person name="Horikawa D.D."/>
            <person name="Saito Y."/>
            <person name="Kuwahara H."/>
            <person name="Kozuka-Hata H."/>
            <person name="Shin-I T."/>
            <person name="Minakuchi Y."/>
            <person name="Ohishi K."/>
            <person name="Motoyama A."/>
            <person name="Aizu T."/>
            <person name="Enomoto A."/>
            <person name="Kondo K."/>
            <person name="Tanaka S."/>
            <person name="Hara Y."/>
            <person name="Koshikawa S."/>
            <person name="Sagara H."/>
            <person name="Miura T."/>
            <person name="Yokobori S."/>
            <person name="Miyagawa K."/>
            <person name="Suzuki Y."/>
            <person name="Kubo T."/>
            <person name="Oyama M."/>
            <person name="Kohara Y."/>
            <person name="Fujiyama A."/>
            <person name="Arakawa K."/>
            <person name="Katayama T."/>
            <person name="Toyoda A."/>
            <person name="Kunieda T."/>
        </authorList>
    </citation>
    <scope>NUCLEOTIDE SEQUENCE [LARGE SCALE GENOMIC DNA]</scope>
    <source>
        <strain evidence="1 2">YOKOZUNA-1</strain>
    </source>
</reference>
<evidence type="ECO:0000313" key="1">
    <source>
        <dbReference type="EMBL" id="GAV00743.1"/>
    </source>
</evidence>